<feature type="compositionally biased region" description="Low complexity" evidence="1">
    <location>
        <begin position="28"/>
        <end position="41"/>
    </location>
</feature>
<sequence>MARGSPLRTFASSLLRSNHKVYGLARTPSPKQPSSPVSKSSRFLGSVQDSDAYIQLIKTAHIDVVVVVDCAGANQESAKILSDVKEAGKERLTEGGAKAGLRVHEAAHGCTDRADERCSDLDPVGTEYAKTKPPRLVALAAADGKGCSGCERPCWTRSL</sequence>
<feature type="region of interest" description="Disordered" evidence="1">
    <location>
        <begin position="21"/>
        <end position="42"/>
    </location>
</feature>
<evidence type="ECO:0000313" key="2">
    <source>
        <dbReference type="EMBL" id="CAF9916209.1"/>
    </source>
</evidence>
<evidence type="ECO:0000256" key="1">
    <source>
        <dbReference type="SAM" id="MobiDB-lite"/>
    </source>
</evidence>
<comment type="caution">
    <text evidence="2">The sequence shown here is derived from an EMBL/GenBank/DDBJ whole genome shotgun (WGS) entry which is preliminary data.</text>
</comment>
<protein>
    <submittedName>
        <fullName evidence="2">Uncharacterized protein</fullName>
    </submittedName>
</protein>
<dbReference type="Gene3D" id="3.40.50.720">
    <property type="entry name" value="NAD(P)-binding Rossmann-like Domain"/>
    <property type="match status" value="1"/>
</dbReference>
<dbReference type="OrthoDB" id="10000533at2759"/>
<reference evidence="2" key="1">
    <citation type="submission" date="2021-03" db="EMBL/GenBank/DDBJ databases">
        <authorList>
            <person name="Tagirdzhanova G."/>
        </authorList>
    </citation>
    <scope>NUCLEOTIDE SEQUENCE</scope>
</reference>
<accession>A0A8H3IJS3</accession>
<dbReference type="Proteomes" id="UP000664203">
    <property type="component" value="Unassembled WGS sequence"/>
</dbReference>
<name>A0A8H3IJS3_9LECA</name>
<proteinExistence type="predicted"/>
<dbReference type="EMBL" id="CAJPDR010000089">
    <property type="protein sequence ID" value="CAF9916209.1"/>
    <property type="molecule type" value="Genomic_DNA"/>
</dbReference>
<gene>
    <name evidence="2" type="ORF">ALECFALPRED_010564</name>
</gene>
<dbReference type="AlphaFoldDB" id="A0A8H3IJS3"/>
<evidence type="ECO:0000313" key="3">
    <source>
        <dbReference type="Proteomes" id="UP000664203"/>
    </source>
</evidence>
<keyword evidence="3" id="KW-1185">Reference proteome</keyword>
<organism evidence="2 3">
    <name type="scientific">Alectoria fallacina</name>
    <dbReference type="NCBI Taxonomy" id="1903189"/>
    <lineage>
        <taxon>Eukaryota</taxon>
        <taxon>Fungi</taxon>
        <taxon>Dikarya</taxon>
        <taxon>Ascomycota</taxon>
        <taxon>Pezizomycotina</taxon>
        <taxon>Lecanoromycetes</taxon>
        <taxon>OSLEUM clade</taxon>
        <taxon>Lecanoromycetidae</taxon>
        <taxon>Lecanorales</taxon>
        <taxon>Lecanorineae</taxon>
        <taxon>Parmeliaceae</taxon>
        <taxon>Alectoria</taxon>
    </lineage>
</organism>